<name>A0A9W8JPT7_9AGAR</name>
<reference evidence="1" key="1">
    <citation type="submission" date="2022-07" db="EMBL/GenBank/DDBJ databases">
        <title>Genome Sequence of Agrocybe chaxingu.</title>
        <authorList>
            <person name="Buettner E."/>
        </authorList>
    </citation>
    <scope>NUCLEOTIDE SEQUENCE</scope>
    <source>
        <strain evidence="1">MP-N11</strain>
    </source>
</reference>
<evidence type="ECO:0000313" key="2">
    <source>
        <dbReference type="Proteomes" id="UP001148786"/>
    </source>
</evidence>
<dbReference type="AlphaFoldDB" id="A0A9W8JPT7"/>
<dbReference type="EMBL" id="JANKHO010002210">
    <property type="protein sequence ID" value="KAJ3493859.1"/>
    <property type="molecule type" value="Genomic_DNA"/>
</dbReference>
<dbReference type="Proteomes" id="UP001148786">
    <property type="component" value="Unassembled WGS sequence"/>
</dbReference>
<sequence length="128" mass="14147">MITQEILLSQPDHTGVYKEVAPALFFIQYSLHVNVLPHAYTELAYAAVTNPDAASWAAYPAQDGVAMYGMDYTSTYVPEGAAYDFSDVHQVLPVVAPSTLPRRTPRLPSLPYVRHVARLRGSRRVSSP</sequence>
<proteinExistence type="predicted"/>
<keyword evidence="2" id="KW-1185">Reference proteome</keyword>
<comment type="caution">
    <text evidence="1">The sequence shown here is derived from an EMBL/GenBank/DDBJ whole genome shotgun (WGS) entry which is preliminary data.</text>
</comment>
<accession>A0A9W8JPT7</accession>
<gene>
    <name evidence="1" type="ORF">NLJ89_g10923</name>
</gene>
<evidence type="ECO:0000313" key="1">
    <source>
        <dbReference type="EMBL" id="KAJ3493859.1"/>
    </source>
</evidence>
<protein>
    <submittedName>
        <fullName evidence="1">Uncharacterized protein</fullName>
    </submittedName>
</protein>
<organism evidence="1 2">
    <name type="scientific">Agrocybe chaxingu</name>
    <dbReference type="NCBI Taxonomy" id="84603"/>
    <lineage>
        <taxon>Eukaryota</taxon>
        <taxon>Fungi</taxon>
        <taxon>Dikarya</taxon>
        <taxon>Basidiomycota</taxon>
        <taxon>Agaricomycotina</taxon>
        <taxon>Agaricomycetes</taxon>
        <taxon>Agaricomycetidae</taxon>
        <taxon>Agaricales</taxon>
        <taxon>Agaricineae</taxon>
        <taxon>Strophariaceae</taxon>
        <taxon>Agrocybe</taxon>
    </lineage>
</organism>